<name>A0A481ZD98_9VIRU</name>
<feature type="region of interest" description="Disordered" evidence="1">
    <location>
        <begin position="277"/>
        <end position="381"/>
    </location>
</feature>
<dbReference type="EMBL" id="MK500604">
    <property type="protein sequence ID" value="QBK93757.1"/>
    <property type="molecule type" value="Genomic_DNA"/>
</dbReference>
<evidence type="ECO:0000313" key="2">
    <source>
        <dbReference type="EMBL" id="QBK93757.1"/>
    </source>
</evidence>
<organism evidence="2">
    <name type="scientific">Pithovirus LCPAC406</name>
    <dbReference type="NCBI Taxonomy" id="2506599"/>
    <lineage>
        <taxon>Viruses</taxon>
        <taxon>Pithoviruses</taxon>
    </lineage>
</organism>
<feature type="compositionally biased region" description="Low complexity" evidence="1">
    <location>
        <begin position="278"/>
        <end position="367"/>
    </location>
</feature>
<protein>
    <submittedName>
        <fullName evidence="2">Uncharacterized protein</fullName>
    </submittedName>
</protein>
<reference evidence="2" key="1">
    <citation type="journal article" date="2019" name="MBio">
        <title>Virus Genomes from Deep Sea Sediments Expand the Ocean Megavirome and Support Independent Origins of Viral Gigantism.</title>
        <authorList>
            <person name="Backstrom D."/>
            <person name="Yutin N."/>
            <person name="Jorgensen S.L."/>
            <person name="Dharamshi J."/>
            <person name="Homa F."/>
            <person name="Zaremba-Niedwiedzka K."/>
            <person name="Spang A."/>
            <person name="Wolf Y.I."/>
            <person name="Koonin E.V."/>
            <person name="Ettema T.J."/>
        </authorList>
    </citation>
    <scope>NUCLEOTIDE SEQUENCE</scope>
</reference>
<proteinExistence type="predicted"/>
<evidence type="ECO:0000256" key="1">
    <source>
        <dbReference type="SAM" id="MobiDB-lite"/>
    </source>
</evidence>
<accession>A0A481ZD98</accession>
<sequence>MQFQGDNAIIFDANNLSMSKPKPKTRKTDNGTVDYQLAFINYNQGTVERPKTKAFVIELPEVTCHGITQKYANPTCGFLLEVDNEVQSNVIDIFKETEDFVIGEVFKKKDIFKKFSMHQSSETLKNFINPILRYRKDETTGEITDENPSVYVNLYTSGWGGPPKFIGIDGKKIHWSKLKGTKFRCVPTLKVADFYMSSTANTIRTQFVKAIVTEIDTDAARDAEIIEKFSGNMDEFTKNINDLLSLTDKSEEKQSFQFESGMINTNQFDQTYNQLQIQPSQSQEQSQPQQPFQGQPQGQFQGQPQPQQPFQDQPQQPFQGQPQGQFQGQPQGQFQGQPQGQFQGQPQGQFQGQPQGQFQGQPQGQFQHGKNIDIEGFLKQS</sequence>
<gene>
    <name evidence="2" type="ORF">LCPAC406_00710</name>
</gene>